<dbReference type="PANTHER" id="PTHR46112">
    <property type="entry name" value="AMINOPEPTIDASE"/>
    <property type="match status" value="1"/>
</dbReference>
<evidence type="ECO:0000259" key="1">
    <source>
        <dbReference type="Pfam" id="PF00557"/>
    </source>
</evidence>
<dbReference type="EMBL" id="UINC01202883">
    <property type="protein sequence ID" value="SVE22895.1"/>
    <property type="molecule type" value="Genomic_DNA"/>
</dbReference>
<sequence>LDVHELPRVGRKQASAEPVVLERGMVFTIEPGVYVPGLGGVRIEDDVLVTASGVELLTDCAGELVAT</sequence>
<dbReference type="InterPro" id="IPR036005">
    <property type="entry name" value="Creatinase/aminopeptidase-like"/>
</dbReference>
<dbReference type="SUPFAM" id="SSF55920">
    <property type="entry name" value="Creatinase/aminopeptidase"/>
    <property type="match status" value="1"/>
</dbReference>
<reference evidence="2" key="1">
    <citation type="submission" date="2018-05" db="EMBL/GenBank/DDBJ databases">
        <authorList>
            <person name="Lanie J.A."/>
            <person name="Ng W.-L."/>
            <person name="Kazmierczak K.M."/>
            <person name="Andrzejewski T.M."/>
            <person name="Davidsen T.M."/>
            <person name="Wayne K.J."/>
            <person name="Tettelin H."/>
            <person name="Glass J.I."/>
            <person name="Rusch D."/>
            <person name="Podicherti R."/>
            <person name="Tsui H.-C.T."/>
            <person name="Winkler M.E."/>
        </authorList>
    </citation>
    <scope>NUCLEOTIDE SEQUENCE</scope>
</reference>
<dbReference type="Pfam" id="PF00557">
    <property type="entry name" value="Peptidase_M24"/>
    <property type="match status" value="1"/>
</dbReference>
<dbReference type="PANTHER" id="PTHR46112:SF2">
    <property type="entry name" value="XAA-PRO AMINOPEPTIDASE P-RELATED"/>
    <property type="match status" value="1"/>
</dbReference>
<organism evidence="2">
    <name type="scientific">marine metagenome</name>
    <dbReference type="NCBI Taxonomy" id="408172"/>
    <lineage>
        <taxon>unclassified sequences</taxon>
        <taxon>metagenomes</taxon>
        <taxon>ecological metagenomes</taxon>
    </lineage>
</organism>
<evidence type="ECO:0000313" key="2">
    <source>
        <dbReference type="EMBL" id="SVE22895.1"/>
    </source>
</evidence>
<protein>
    <recommendedName>
        <fullName evidence="1">Peptidase M24 domain-containing protein</fullName>
    </recommendedName>
</protein>
<dbReference type="InterPro" id="IPR000994">
    <property type="entry name" value="Pept_M24"/>
</dbReference>
<feature type="non-terminal residue" evidence="2">
    <location>
        <position position="1"/>
    </location>
</feature>
<dbReference type="AlphaFoldDB" id="A0A383BU94"/>
<name>A0A383BU94_9ZZZZ</name>
<accession>A0A383BU94</accession>
<feature type="domain" description="Peptidase M24" evidence="1">
    <location>
        <begin position="1"/>
        <end position="51"/>
    </location>
</feature>
<proteinExistence type="predicted"/>
<dbReference type="InterPro" id="IPR050659">
    <property type="entry name" value="Peptidase_M24B"/>
</dbReference>
<gene>
    <name evidence="2" type="ORF">METZ01_LOCUS475749</name>
</gene>
<dbReference type="Gene3D" id="3.90.230.10">
    <property type="entry name" value="Creatinase/methionine aminopeptidase superfamily"/>
    <property type="match status" value="1"/>
</dbReference>